<protein>
    <recommendedName>
        <fullName evidence="9">UBZ4-type domain-containing protein</fullName>
    </recommendedName>
</protein>
<dbReference type="Gene3D" id="1.10.3710.10">
    <property type="entry name" value="DNA polymerase III clamp loader subunits, C-terminal domain"/>
    <property type="match status" value="1"/>
</dbReference>
<dbReference type="Gene3D" id="1.10.8.60">
    <property type="match status" value="1"/>
</dbReference>
<evidence type="ECO:0000313" key="10">
    <source>
        <dbReference type="EMBL" id="KTW26213.1"/>
    </source>
</evidence>
<dbReference type="PANTHER" id="PTHR13779:SF7">
    <property type="entry name" value="ATPASE WRNIP1"/>
    <property type="match status" value="1"/>
</dbReference>
<evidence type="ECO:0000313" key="11">
    <source>
        <dbReference type="Proteomes" id="UP000054454"/>
    </source>
</evidence>
<dbReference type="GO" id="GO:0000731">
    <property type="term" value="P:DNA synthesis involved in DNA repair"/>
    <property type="evidence" value="ECO:0007669"/>
    <property type="project" value="TreeGrafter"/>
</dbReference>
<evidence type="ECO:0000256" key="7">
    <source>
        <dbReference type="ARBA" id="ARBA00023204"/>
    </source>
</evidence>
<dbReference type="GO" id="GO:0017116">
    <property type="term" value="F:single-stranded DNA helicase activity"/>
    <property type="evidence" value="ECO:0007669"/>
    <property type="project" value="EnsemblFungi"/>
</dbReference>
<organism evidence="10 11">
    <name type="scientific">Pneumocystis carinii (strain B80)</name>
    <name type="common">Rat pneumocystis pneumonia agent</name>
    <name type="synonym">Pneumocystis carinii f. sp. carinii</name>
    <dbReference type="NCBI Taxonomy" id="1408658"/>
    <lineage>
        <taxon>Eukaryota</taxon>
        <taxon>Fungi</taxon>
        <taxon>Dikarya</taxon>
        <taxon>Ascomycota</taxon>
        <taxon>Taphrinomycotina</taxon>
        <taxon>Pneumocystomycetes</taxon>
        <taxon>Pneumocystaceae</taxon>
        <taxon>Pneumocystis</taxon>
    </lineage>
</organism>
<dbReference type="GO" id="GO:0005634">
    <property type="term" value="C:nucleus"/>
    <property type="evidence" value="ECO:0007669"/>
    <property type="project" value="TreeGrafter"/>
</dbReference>
<feature type="domain" description="UBZ4-type" evidence="9">
    <location>
        <begin position="5"/>
        <end position="29"/>
    </location>
</feature>
<evidence type="ECO:0000256" key="5">
    <source>
        <dbReference type="ARBA" id="ARBA00022833"/>
    </source>
</evidence>
<keyword evidence="5" id="KW-0862">Zinc</keyword>
<dbReference type="RefSeq" id="XP_018224757.1">
    <property type="nucleotide sequence ID" value="XM_018371621.1"/>
</dbReference>
<evidence type="ECO:0000256" key="3">
    <source>
        <dbReference type="ARBA" id="ARBA00022763"/>
    </source>
</evidence>
<dbReference type="GO" id="GO:0070914">
    <property type="term" value="P:UV-damage excision repair"/>
    <property type="evidence" value="ECO:0007669"/>
    <property type="project" value="UniProtKB-ARBA"/>
</dbReference>
<dbReference type="GO" id="GO:0033567">
    <property type="term" value="P:DNA replication, Okazaki fragment processing"/>
    <property type="evidence" value="ECO:0007669"/>
    <property type="project" value="EnsemblFungi"/>
</dbReference>
<keyword evidence="1" id="KW-0479">Metal-binding</keyword>
<dbReference type="GeneID" id="28937824"/>
<dbReference type="GO" id="GO:0051276">
    <property type="term" value="P:chromosome organization"/>
    <property type="evidence" value="ECO:0007669"/>
    <property type="project" value="EnsemblFungi"/>
</dbReference>
<dbReference type="SUPFAM" id="SSF52540">
    <property type="entry name" value="P-loop containing nucleoside triphosphate hydrolases"/>
    <property type="match status" value="1"/>
</dbReference>
<dbReference type="InterPro" id="IPR051314">
    <property type="entry name" value="AAA_ATPase_RarA/MGS1/WRNIP1"/>
</dbReference>
<dbReference type="InterPro" id="IPR006642">
    <property type="entry name" value="Rad18_UBZ4"/>
</dbReference>
<keyword evidence="2" id="KW-0547">Nucleotide-binding</keyword>
<keyword evidence="11" id="KW-1185">Reference proteome</keyword>
<evidence type="ECO:0000256" key="1">
    <source>
        <dbReference type="ARBA" id="ARBA00022723"/>
    </source>
</evidence>
<dbReference type="InterPro" id="IPR027417">
    <property type="entry name" value="P-loop_NTPase"/>
</dbReference>
<name>A0A0W4ZD22_PNEC8</name>
<keyword evidence="4" id="KW-0863">Zinc-finger</keyword>
<evidence type="ECO:0000256" key="4">
    <source>
        <dbReference type="ARBA" id="ARBA00022771"/>
    </source>
</evidence>
<reference evidence="11" key="1">
    <citation type="journal article" date="2016" name="Nat. Commun.">
        <title>Genome analysis of three Pneumocystis species reveals adaptation mechanisms to life exclusively in mammalian hosts.</title>
        <authorList>
            <person name="Ma L."/>
            <person name="Chen Z."/>
            <person name="Huang D.W."/>
            <person name="Kutty G."/>
            <person name="Ishihara M."/>
            <person name="Wang H."/>
            <person name="Abouelleil A."/>
            <person name="Bishop L."/>
            <person name="Davey E."/>
            <person name="Deng R."/>
            <person name="Deng X."/>
            <person name="Fan L."/>
            <person name="Fantoni G."/>
            <person name="Fitzgerald M."/>
            <person name="Gogineni E."/>
            <person name="Goldberg J.M."/>
            <person name="Handley G."/>
            <person name="Hu X."/>
            <person name="Huber C."/>
            <person name="Jiao X."/>
            <person name="Jones K."/>
            <person name="Levin J.Z."/>
            <person name="Liu Y."/>
            <person name="Macdonald P."/>
            <person name="Melnikov A."/>
            <person name="Raley C."/>
            <person name="Sassi M."/>
            <person name="Sherman B.T."/>
            <person name="Song X."/>
            <person name="Sykes S."/>
            <person name="Tran B."/>
            <person name="Walsh L."/>
            <person name="Xia Y."/>
            <person name="Yang J."/>
            <person name="Young S."/>
            <person name="Zeng Q."/>
            <person name="Zheng X."/>
            <person name="Stephens R."/>
            <person name="Nusbaum C."/>
            <person name="Birren B.W."/>
            <person name="Azadi P."/>
            <person name="Lempicki R.A."/>
            <person name="Cuomo C.A."/>
            <person name="Kovacs J.A."/>
        </authorList>
    </citation>
    <scope>NUCLEOTIDE SEQUENCE [LARGE SCALE GENOMIC DNA]</scope>
    <source>
        <strain evidence="11">B80</strain>
    </source>
</reference>
<dbReference type="GO" id="GO:0005524">
    <property type="term" value="F:ATP binding"/>
    <property type="evidence" value="ECO:0007669"/>
    <property type="project" value="UniProtKB-KW"/>
</dbReference>
<dbReference type="SUPFAM" id="SSF48019">
    <property type="entry name" value="post-AAA+ oligomerization domain-like"/>
    <property type="match status" value="1"/>
</dbReference>
<gene>
    <name evidence="10" type="ORF">T552_03104</name>
</gene>
<keyword evidence="6" id="KW-0067">ATP-binding</keyword>
<dbReference type="EMBL" id="LFVZ01000014">
    <property type="protein sequence ID" value="KTW26213.1"/>
    <property type="molecule type" value="Genomic_DNA"/>
</dbReference>
<dbReference type="Pfam" id="PF12002">
    <property type="entry name" value="MgsA_C"/>
    <property type="match status" value="1"/>
</dbReference>
<dbReference type="GO" id="GO:0008270">
    <property type="term" value="F:zinc ion binding"/>
    <property type="evidence" value="ECO:0007669"/>
    <property type="project" value="UniProtKB-KW"/>
</dbReference>
<dbReference type="GO" id="GO:0016887">
    <property type="term" value="F:ATP hydrolysis activity"/>
    <property type="evidence" value="ECO:0007669"/>
    <property type="project" value="InterPro"/>
</dbReference>
<evidence type="ECO:0000259" key="9">
    <source>
        <dbReference type="SMART" id="SM00734"/>
    </source>
</evidence>
<comment type="caution">
    <text evidence="10">The sequence shown here is derived from an EMBL/GenBank/DDBJ whole genome shotgun (WGS) entry which is preliminary data.</text>
</comment>
<evidence type="ECO:0000256" key="8">
    <source>
        <dbReference type="SAM" id="MobiDB-lite"/>
    </source>
</evidence>
<dbReference type="GO" id="GO:0008047">
    <property type="term" value="F:enzyme activator activity"/>
    <property type="evidence" value="ECO:0007669"/>
    <property type="project" value="EnsemblFungi"/>
</dbReference>
<dbReference type="InterPro" id="IPR003959">
    <property type="entry name" value="ATPase_AAA_core"/>
</dbReference>
<dbReference type="GO" id="GO:1902983">
    <property type="term" value="P:DNA strand elongation involved in mitotic DNA replication"/>
    <property type="evidence" value="ECO:0007669"/>
    <property type="project" value="UniProtKB-ARBA"/>
</dbReference>
<dbReference type="PANTHER" id="PTHR13779">
    <property type="entry name" value="WERNER HELICASE-INTERACTING PROTEIN 1 FAMILY MEMBER"/>
    <property type="match status" value="1"/>
</dbReference>
<dbReference type="GO" id="GO:0051880">
    <property type="term" value="F:G-quadruplex DNA binding"/>
    <property type="evidence" value="ECO:0007669"/>
    <property type="project" value="EnsemblFungi"/>
</dbReference>
<keyword evidence="7" id="KW-0234">DNA repair</keyword>
<dbReference type="VEuPathDB" id="FungiDB:T552_03104"/>
<dbReference type="Pfam" id="PF16193">
    <property type="entry name" value="AAA_assoc_2"/>
    <property type="match status" value="1"/>
</dbReference>
<dbReference type="CDD" id="cd00009">
    <property type="entry name" value="AAA"/>
    <property type="match status" value="1"/>
</dbReference>
<dbReference type="AlphaFoldDB" id="A0A0W4ZD22"/>
<dbReference type="FunFam" id="1.20.272.10:FF:000001">
    <property type="entry name" value="Putative AAA family ATPase"/>
    <property type="match status" value="1"/>
</dbReference>
<dbReference type="Gene3D" id="1.20.272.10">
    <property type="match status" value="1"/>
</dbReference>
<feature type="region of interest" description="Disordered" evidence="8">
    <location>
        <begin position="64"/>
        <end position="108"/>
    </location>
</feature>
<dbReference type="SMART" id="SM00734">
    <property type="entry name" value="ZnF_Rad18"/>
    <property type="match status" value="1"/>
</dbReference>
<dbReference type="CDD" id="cd18139">
    <property type="entry name" value="HLD_clamp_RarA"/>
    <property type="match status" value="1"/>
</dbReference>
<proteinExistence type="predicted"/>
<dbReference type="OrthoDB" id="10265467at2759"/>
<evidence type="ECO:0000256" key="6">
    <source>
        <dbReference type="ARBA" id="ARBA00022840"/>
    </source>
</evidence>
<dbReference type="InterPro" id="IPR032423">
    <property type="entry name" value="AAA_assoc_2"/>
</dbReference>
<sequence>MTKKYVSCPICGKDVNIDLINTHLDRACDTHEKKNSLSLGTIQQKLYNEDSLNKKSFSLNEYPRYSRDIPSSPSLSKRKIQNEDELSPKEASLKKSKNNSNFEFHPPLSERVRPETLDDFIGQEDLIGKHASGVGKTTLARIISKTTNNQFREFSATSSTICDVKRAFDDAKKMLSLTGRKTIIFIDEIQQFNKMQQNVFLPYVEKGIVILIGATTENPSFKINNALLSRCRVFVLHKLSSVHVFEILKNAISIIKLSSENTTNIDDNIIEYLANLSDGDARIALNTLEIILNFKIKGNDIITKEDVRNILKRTSFVYDRVGDSHYDTISAFHKSIRGSDANAALYYLGRMLLGGEDPLYIARRMIRIASEDIGTSDNNALILAISTYQAVQFVGMPEADVFLAHAAIYLAEAKKSNRIYSALNNVKHVLKTEDGAFAAEIPLHIRNCPTKLMSELGYGVGYKYNHLYKDGKVKQEYLPSTLKTRIFLDTDEEMISDPELIE</sequence>
<dbReference type="InterPro" id="IPR021886">
    <property type="entry name" value="MgsA_C"/>
</dbReference>
<dbReference type="InterPro" id="IPR008921">
    <property type="entry name" value="DNA_pol3_clamp-load_cplx_C"/>
</dbReference>
<feature type="compositionally biased region" description="Basic and acidic residues" evidence="8">
    <location>
        <begin position="80"/>
        <end position="93"/>
    </location>
</feature>
<evidence type="ECO:0000256" key="2">
    <source>
        <dbReference type="ARBA" id="ARBA00022741"/>
    </source>
</evidence>
<dbReference type="Proteomes" id="UP000054454">
    <property type="component" value="Unassembled WGS sequence"/>
</dbReference>
<keyword evidence="3" id="KW-0227">DNA damage</keyword>
<dbReference type="Pfam" id="PF00004">
    <property type="entry name" value="AAA"/>
    <property type="match status" value="1"/>
</dbReference>
<dbReference type="GO" id="GO:0006282">
    <property type="term" value="P:regulation of DNA repair"/>
    <property type="evidence" value="ECO:0007669"/>
    <property type="project" value="EnsemblFungi"/>
</dbReference>
<dbReference type="Gene3D" id="3.40.50.300">
    <property type="entry name" value="P-loop containing nucleotide triphosphate hydrolases"/>
    <property type="match status" value="1"/>
</dbReference>
<accession>A0A0W4ZD22</accession>